<dbReference type="RefSeq" id="WP_379858668.1">
    <property type="nucleotide sequence ID" value="NZ_JBHZQA010000009.1"/>
</dbReference>
<dbReference type="PANTHER" id="PTHR16301:SF20">
    <property type="entry name" value="IMPACT FAMILY MEMBER YIGZ"/>
    <property type="match status" value="1"/>
</dbReference>
<comment type="similarity">
    <text evidence="1">Belongs to the IMPACT family.</text>
</comment>
<organism evidence="3 4">
    <name type="scientific">Flavobacterium fructosi</name>
    <dbReference type="NCBI Taxonomy" id="3230416"/>
    <lineage>
        <taxon>Bacteria</taxon>
        <taxon>Pseudomonadati</taxon>
        <taxon>Bacteroidota</taxon>
        <taxon>Flavobacteriia</taxon>
        <taxon>Flavobacteriales</taxon>
        <taxon>Flavobacteriaceae</taxon>
        <taxon>Flavobacterium</taxon>
    </lineage>
</organism>
<sequence length="209" mass="23911">MEFKDTYNTIEFSPSAVLFKEKNSKFFGYAFPIQSEDQVKPIIDSLRKEHPIAGHFCYAYQIGADMINYRANDDGEPSNSAGMPIYGQIQSFSVTNILIVVVRIFGGVKLGVGGLISAYKTTAQMILQTCKIVEKTIDIHFIITFDYVNMNKVMRVIKEKKLEIVTQEMEINEIFEQPTGKIEIKTRKKNAEIIFDIFNSIFEINIKRL</sequence>
<dbReference type="InterPro" id="IPR023582">
    <property type="entry name" value="Impact"/>
</dbReference>
<dbReference type="InterPro" id="IPR020568">
    <property type="entry name" value="Ribosomal_Su5_D2-typ_SF"/>
</dbReference>
<name>A0ABW6HPF2_9FLAO</name>
<evidence type="ECO:0000256" key="1">
    <source>
        <dbReference type="ARBA" id="ARBA00007665"/>
    </source>
</evidence>
<dbReference type="SUPFAM" id="SSF54211">
    <property type="entry name" value="Ribosomal protein S5 domain 2-like"/>
    <property type="match status" value="1"/>
</dbReference>
<accession>A0ABW6HPF2</accession>
<evidence type="ECO:0000313" key="4">
    <source>
        <dbReference type="Proteomes" id="UP001600039"/>
    </source>
</evidence>
<comment type="caution">
    <text evidence="3">The sequence shown here is derived from an EMBL/GenBank/DDBJ whole genome shotgun (WGS) entry which is preliminary data.</text>
</comment>
<proteinExistence type="inferred from homology"/>
<reference evidence="3 4" key="1">
    <citation type="submission" date="2024-06" db="EMBL/GenBank/DDBJ databases">
        <title>Flavobacterium spp. isolated from glacier.</title>
        <authorList>
            <person name="Han D."/>
        </authorList>
    </citation>
    <scope>NUCLEOTIDE SEQUENCE [LARGE SCALE GENOMIC DNA]</scope>
    <source>
        <strain evidence="3 4">LB3P45</strain>
    </source>
</reference>
<dbReference type="InterPro" id="IPR036956">
    <property type="entry name" value="Impact_N_sf"/>
</dbReference>
<evidence type="ECO:0000259" key="2">
    <source>
        <dbReference type="Pfam" id="PF01205"/>
    </source>
</evidence>
<feature type="domain" description="Impact N-terminal" evidence="2">
    <location>
        <begin position="22"/>
        <end position="126"/>
    </location>
</feature>
<dbReference type="PANTHER" id="PTHR16301">
    <property type="entry name" value="IMPACT-RELATED"/>
    <property type="match status" value="1"/>
</dbReference>
<evidence type="ECO:0000313" key="3">
    <source>
        <dbReference type="EMBL" id="MFE3848921.1"/>
    </source>
</evidence>
<dbReference type="Pfam" id="PF01205">
    <property type="entry name" value="Impact_N"/>
    <property type="match status" value="1"/>
</dbReference>
<gene>
    <name evidence="3" type="ORF">ACFX5D_13195</name>
</gene>
<protein>
    <submittedName>
        <fullName evidence="3">IMPACT family protein</fullName>
    </submittedName>
</protein>
<dbReference type="InterPro" id="IPR001498">
    <property type="entry name" value="Impact_N"/>
</dbReference>
<keyword evidence="4" id="KW-1185">Reference proteome</keyword>
<dbReference type="Proteomes" id="UP001600039">
    <property type="component" value="Unassembled WGS sequence"/>
</dbReference>
<dbReference type="Gene3D" id="3.30.230.30">
    <property type="entry name" value="Impact, N-terminal domain"/>
    <property type="match status" value="1"/>
</dbReference>
<dbReference type="EMBL" id="JBHZQA010000009">
    <property type="protein sequence ID" value="MFE3848921.1"/>
    <property type="molecule type" value="Genomic_DNA"/>
</dbReference>